<evidence type="ECO:0000313" key="2">
    <source>
        <dbReference type="EMBL" id="CAH2068114.1"/>
    </source>
</evidence>
<feature type="region of interest" description="Disordered" evidence="1">
    <location>
        <begin position="118"/>
        <end position="139"/>
    </location>
</feature>
<reference evidence="2" key="1">
    <citation type="submission" date="2022-03" db="EMBL/GenBank/DDBJ databases">
        <authorList>
            <person name="Martin H S."/>
        </authorList>
    </citation>
    <scope>NUCLEOTIDE SEQUENCE</scope>
</reference>
<gene>
    <name evidence="2" type="ORF">IPOD504_LOCUS14045</name>
</gene>
<protein>
    <submittedName>
        <fullName evidence="2">Uncharacterized protein</fullName>
    </submittedName>
</protein>
<evidence type="ECO:0000313" key="3">
    <source>
        <dbReference type="Proteomes" id="UP000837857"/>
    </source>
</evidence>
<feature type="non-terminal residue" evidence="2">
    <location>
        <position position="166"/>
    </location>
</feature>
<keyword evidence="3" id="KW-1185">Reference proteome</keyword>
<organism evidence="2 3">
    <name type="scientific">Iphiclides podalirius</name>
    <name type="common">scarce swallowtail</name>
    <dbReference type="NCBI Taxonomy" id="110791"/>
    <lineage>
        <taxon>Eukaryota</taxon>
        <taxon>Metazoa</taxon>
        <taxon>Ecdysozoa</taxon>
        <taxon>Arthropoda</taxon>
        <taxon>Hexapoda</taxon>
        <taxon>Insecta</taxon>
        <taxon>Pterygota</taxon>
        <taxon>Neoptera</taxon>
        <taxon>Endopterygota</taxon>
        <taxon>Lepidoptera</taxon>
        <taxon>Glossata</taxon>
        <taxon>Ditrysia</taxon>
        <taxon>Papilionoidea</taxon>
        <taxon>Papilionidae</taxon>
        <taxon>Papilioninae</taxon>
        <taxon>Iphiclides</taxon>
    </lineage>
</organism>
<accession>A0ABN8J2M6</accession>
<proteinExistence type="predicted"/>
<dbReference type="EMBL" id="OW152817">
    <property type="protein sequence ID" value="CAH2068114.1"/>
    <property type="molecule type" value="Genomic_DNA"/>
</dbReference>
<name>A0ABN8J2M6_9NEOP</name>
<evidence type="ECO:0000256" key="1">
    <source>
        <dbReference type="SAM" id="MobiDB-lite"/>
    </source>
</evidence>
<sequence length="166" mass="19040">MSLAFSQAAVAPVVVAKAFYRTERSPWSAMAWARFRAVIGGRRWKRCSIVTTLSIVLRPTRRRRPFRETERRFLTSETYIREAIAISNRETERRDPLTRRGCTDKSCRAAGGERVKDGVGKARALSPRGKRKKVDAPPRNGNRCDYVDNEFISRTLITECTLRILH</sequence>
<dbReference type="Proteomes" id="UP000837857">
    <property type="component" value="Chromosome 5"/>
</dbReference>